<dbReference type="Proteomes" id="UP000288246">
    <property type="component" value="Unassembled WGS sequence"/>
</dbReference>
<keyword evidence="3" id="KW-1185">Reference proteome</keyword>
<proteinExistence type="predicted"/>
<dbReference type="PANTHER" id="PTHR35801">
    <property type="entry name" value="PHOSPHOSERINE PHOSPHATASE RSBX"/>
    <property type="match status" value="1"/>
</dbReference>
<dbReference type="Gene3D" id="3.30.565.10">
    <property type="entry name" value="Histidine kinase-like ATPase, C-terminal domain"/>
    <property type="match status" value="1"/>
</dbReference>
<dbReference type="SMART" id="SM00331">
    <property type="entry name" value="PP2C_SIG"/>
    <property type="match status" value="1"/>
</dbReference>
<dbReference type="Gene3D" id="3.60.40.10">
    <property type="entry name" value="PPM-type phosphatase domain"/>
    <property type="match status" value="1"/>
</dbReference>
<gene>
    <name evidence="2" type="ORF">CTKZ_27140</name>
</gene>
<feature type="domain" description="PPM-type phosphatase" evidence="1">
    <location>
        <begin position="151"/>
        <end position="337"/>
    </location>
</feature>
<name>A0A401V2L3_9CELL</name>
<dbReference type="EMBL" id="BHYL01000238">
    <property type="protein sequence ID" value="GCD21152.1"/>
    <property type="molecule type" value="Genomic_DNA"/>
</dbReference>
<accession>A0A401V2L3</accession>
<dbReference type="InterPro" id="IPR001932">
    <property type="entry name" value="PPM-type_phosphatase-like_dom"/>
</dbReference>
<dbReference type="PANTHER" id="PTHR35801:SF1">
    <property type="entry name" value="PHOSPHOSERINE PHOSPHATASE RSBX"/>
    <property type="match status" value="1"/>
</dbReference>
<dbReference type="InterPro" id="IPR036457">
    <property type="entry name" value="PPM-type-like_dom_sf"/>
</dbReference>
<dbReference type="InterPro" id="IPR039248">
    <property type="entry name" value="Ptase_RsbX"/>
</dbReference>
<dbReference type="Pfam" id="PF13581">
    <property type="entry name" value="HATPase_c_2"/>
    <property type="match status" value="1"/>
</dbReference>
<dbReference type="AlphaFoldDB" id="A0A401V2L3"/>
<reference evidence="2 3" key="1">
    <citation type="submission" date="2018-11" db="EMBL/GenBank/DDBJ databases">
        <title>Draft genome sequence of Cellulomonas takizawaensis strain TKZ-21.</title>
        <authorList>
            <person name="Yamamura H."/>
            <person name="Hayashi T."/>
            <person name="Hamada M."/>
            <person name="Serisawa Y."/>
            <person name="Matsuyama K."/>
            <person name="Nakagawa Y."/>
            <person name="Otoguro M."/>
            <person name="Yanagida F."/>
            <person name="Hayakawa M."/>
        </authorList>
    </citation>
    <scope>NUCLEOTIDE SEQUENCE [LARGE SCALE GENOMIC DNA]</scope>
    <source>
        <strain evidence="2 3">TKZ-21</strain>
    </source>
</reference>
<organism evidence="2 3">
    <name type="scientific">Cellulomonas algicola</name>
    <dbReference type="NCBI Taxonomy" id="2071633"/>
    <lineage>
        <taxon>Bacteria</taxon>
        <taxon>Bacillati</taxon>
        <taxon>Actinomycetota</taxon>
        <taxon>Actinomycetes</taxon>
        <taxon>Micrococcales</taxon>
        <taxon>Cellulomonadaceae</taxon>
        <taxon>Cellulomonas</taxon>
    </lineage>
</organism>
<dbReference type="InterPro" id="IPR003594">
    <property type="entry name" value="HATPase_dom"/>
</dbReference>
<evidence type="ECO:0000259" key="1">
    <source>
        <dbReference type="SMART" id="SM00331"/>
    </source>
</evidence>
<protein>
    <submittedName>
        <fullName evidence="2">TorS-related protein</fullName>
    </submittedName>
</protein>
<comment type="caution">
    <text evidence="2">The sequence shown here is derived from an EMBL/GenBank/DDBJ whole genome shotgun (WGS) entry which is preliminary data.</text>
</comment>
<sequence>MVAVSADGTVEDVAWFTVDHVSATGTARRAAASLARRVGMSEERAGEIALVVAELTGNQINHAGSGSLLLRVRHAAAGPVVEAVAVDSGPGMVNVAASLTDGVSSAGTLGIGLGTLSRLATSWDIWSRPGSGTVITAAFADVDAELPGIPTAVGVTRPMTGQDVCGDAYAIRTDDGVLTVMLADGLGHGPLAAAASTEAVRAFRGAAPGGPLALLTAVHRALSGTRGAAVAVARLDPGEVRYAGVGNIAGVVVDGAARRGMISHPGIAGAQARTLREAVYPLPPGGLVVLHSDGVTERHDLAGYPGLLARTSLVVAAVLLRDFGVRRDDASVVVARAGAAVPA</sequence>
<dbReference type="InterPro" id="IPR036890">
    <property type="entry name" value="HATPase_C_sf"/>
</dbReference>
<dbReference type="SUPFAM" id="SSF55874">
    <property type="entry name" value="ATPase domain of HSP90 chaperone/DNA topoisomerase II/histidine kinase"/>
    <property type="match status" value="1"/>
</dbReference>
<evidence type="ECO:0000313" key="2">
    <source>
        <dbReference type="EMBL" id="GCD21152.1"/>
    </source>
</evidence>
<dbReference type="Pfam" id="PF07228">
    <property type="entry name" value="SpoIIE"/>
    <property type="match status" value="1"/>
</dbReference>
<evidence type="ECO:0000313" key="3">
    <source>
        <dbReference type="Proteomes" id="UP000288246"/>
    </source>
</evidence>
<dbReference type="SUPFAM" id="SSF81606">
    <property type="entry name" value="PP2C-like"/>
    <property type="match status" value="1"/>
</dbReference>